<dbReference type="CDD" id="cd17913">
    <property type="entry name" value="DEXQc_Suv3"/>
    <property type="match status" value="1"/>
</dbReference>
<dbReference type="InterPro" id="IPR001650">
    <property type="entry name" value="Helicase_C-like"/>
</dbReference>
<dbReference type="FunFam" id="3.40.50.300:FF:000269">
    <property type="entry name" value="ATP-dependent RNA helicase SUPV3L1, mitochondrial"/>
    <property type="match status" value="1"/>
</dbReference>
<evidence type="ECO:0000256" key="2">
    <source>
        <dbReference type="ARBA" id="ARBA00012552"/>
    </source>
</evidence>
<dbReference type="Pfam" id="PF22527">
    <property type="entry name" value="DEXQc_Suv3"/>
    <property type="match status" value="1"/>
</dbReference>
<evidence type="ECO:0000259" key="11">
    <source>
        <dbReference type="PROSITE" id="PS51194"/>
    </source>
</evidence>
<dbReference type="STRING" id="1109443.G4T5F3"/>
<evidence type="ECO:0000313" key="12">
    <source>
        <dbReference type="EMBL" id="CCA66553.1"/>
    </source>
</evidence>
<feature type="region of interest" description="Disordered" evidence="10">
    <location>
        <begin position="28"/>
        <end position="85"/>
    </location>
</feature>
<dbReference type="SUPFAM" id="SSF52540">
    <property type="entry name" value="P-loop containing nucleoside triphosphate hydrolases"/>
    <property type="match status" value="1"/>
</dbReference>
<evidence type="ECO:0000256" key="4">
    <source>
        <dbReference type="ARBA" id="ARBA00022801"/>
    </source>
</evidence>
<dbReference type="GO" id="GO:0000965">
    <property type="term" value="P:mitochondrial RNA 3'-end processing"/>
    <property type="evidence" value="ECO:0007669"/>
    <property type="project" value="TreeGrafter"/>
</dbReference>
<gene>
    <name evidence="12" type="ORF">PIIN_00237</name>
</gene>
<proteinExistence type="predicted"/>
<keyword evidence="3" id="KW-0547">Nucleotide-binding</keyword>
<dbReference type="InterPro" id="IPR027417">
    <property type="entry name" value="P-loop_NTPase"/>
</dbReference>
<dbReference type="GO" id="GO:0016787">
    <property type="term" value="F:hydrolase activity"/>
    <property type="evidence" value="ECO:0007669"/>
    <property type="project" value="UniProtKB-KW"/>
</dbReference>
<dbReference type="eggNOG" id="KOG0953">
    <property type="taxonomic scope" value="Eukaryota"/>
</dbReference>
<comment type="caution">
    <text evidence="12">The sequence shown here is derived from an EMBL/GenBank/DDBJ whole genome shotgun (WGS) entry which is preliminary data.</text>
</comment>
<accession>G4T5F3</accession>
<dbReference type="FunCoup" id="G4T5F3">
    <property type="interactions" value="316"/>
</dbReference>
<evidence type="ECO:0000256" key="3">
    <source>
        <dbReference type="ARBA" id="ARBA00022741"/>
    </source>
</evidence>
<sequence>MSFSTSVCVRCSLQRQFPRLFFHTSSASLRGQSKRKHPPPRNWVLQHADPPPKDPFGGYNRTRYDQNHNSSHRAAPWSHSNDTARRFNDAPRFKVPRGVKQQKEAIIIRVTNYWSNHSHVQRFFHILGFENRKDYARLANVFAGRIKEELHSSSPEELDKLWRWEDLQNRMENGPNEAIDRALMARFLKIMPHVDQEQFGFLQAVDDALLLTHPAELHPAARQVQRKIILHVGPTNSGKTYHALRALAGAQYGCYAGPLRLLATEIFGRLNNGDIAPTGADPTKKYPRVCNLITGEDVKILDDEAGLISATVEMVPLTRKFDVVVIDEIQMIANSERGGAWTQALLGLNAEEIHLCGEESAVELIKELVKPAGDEVIVNRYERLTPLQIAPKSLGNNLADIRPGDCIVAFSRKSIFGLKHLIESKTGLRCAVIYGKLPPEVRVDQAAKFNAGDVDHSVLIASDAIGMGLNLKIKRVLFSTLKKWDGYKNVTISLSEIKQIAGRAGRYGLHDADSVGIATTFLHQEHQILASAMSNDVRELKYATIAADSVWLGRLHRTLPPSTGLGELFQLLQDVAICDAPFSITDYSKLLDAAYTIDEACPNLSIATKATIAQVPVPWAIPEAVPIFESMLVAYENGEIVDPEAIFRQAGLMLILEDVMAAREEQQSQKDTDGGASPVLSMRESSIRLEGLELLHKMLCVYLWMSYRFPVTFCMRERVQDIKLATEAGIQFCLEMVSLERAKDIDERLTKDSPPTSESPYA</sequence>
<dbReference type="PANTHER" id="PTHR12131:SF1">
    <property type="entry name" value="ATP-DEPENDENT RNA HELICASE SUPV3L1, MITOCHONDRIAL-RELATED"/>
    <property type="match status" value="1"/>
</dbReference>
<dbReference type="FunFam" id="3.40.50.300:FF:000957">
    <property type="entry name" value="ATP-dependent RNA helicase SUV3L, mitochondrial"/>
    <property type="match status" value="1"/>
</dbReference>
<dbReference type="GO" id="GO:0045025">
    <property type="term" value="C:mitochondrial degradosome"/>
    <property type="evidence" value="ECO:0007669"/>
    <property type="project" value="TreeGrafter"/>
</dbReference>
<dbReference type="GO" id="GO:0003724">
    <property type="term" value="F:RNA helicase activity"/>
    <property type="evidence" value="ECO:0007669"/>
    <property type="project" value="UniProtKB-EC"/>
</dbReference>
<evidence type="ECO:0000256" key="7">
    <source>
        <dbReference type="ARBA" id="ARBA00022946"/>
    </source>
</evidence>
<keyword evidence="6" id="KW-0067">ATP-binding</keyword>
<evidence type="ECO:0000256" key="1">
    <source>
        <dbReference type="ARBA" id="ARBA00004173"/>
    </source>
</evidence>
<reference evidence="12 13" key="1">
    <citation type="journal article" date="2011" name="PLoS Pathog.">
        <title>Endophytic Life Strategies Decoded by Genome and Transcriptome Analyses of the Mutualistic Root Symbiont Piriformospora indica.</title>
        <authorList>
            <person name="Zuccaro A."/>
            <person name="Lahrmann U."/>
            <person name="Guldener U."/>
            <person name="Langen G."/>
            <person name="Pfiffi S."/>
            <person name="Biedenkopf D."/>
            <person name="Wong P."/>
            <person name="Samans B."/>
            <person name="Grimm C."/>
            <person name="Basiewicz M."/>
            <person name="Murat C."/>
            <person name="Martin F."/>
            <person name="Kogel K.H."/>
        </authorList>
    </citation>
    <scope>NUCLEOTIDE SEQUENCE [LARGE SCALE GENOMIC DNA]</scope>
    <source>
        <strain evidence="12 13">DSM 11827</strain>
    </source>
</reference>
<organism evidence="12 13">
    <name type="scientific">Serendipita indica (strain DSM 11827)</name>
    <name type="common">Root endophyte fungus</name>
    <name type="synonym">Piriformospora indica</name>
    <dbReference type="NCBI Taxonomy" id="1109443"/>
    <lineage>
        <taxon>Eukaryota</taxon>
        <taxon>Fungi</taxon>
        <taxon>Dikarya</taxon>
        <taxon>Basidiomycota</taxon>
        <taxon>Agaricomycotina</taxon>
        <taxon>Agaricomycetes</taxon>
        <taxon>Sebacinales</taxon>
        <taxon>Serendipitaceae</taxon>
        <taxon>Serendipita</taxon>
    </lineage>
</organism>
<comment type="catalytic activity">
    <reaction evidence="9">
        <text>ATP + H2O = ADP + phosphate + H(+)</text>
        <dbReference type="Rhea" id="RHEA:13065"/>
        <dbReference type="ChEBI" id="CHEBI:15377"/>
        <dbReference type="ChEBI" id="CHEBI:15378"/>
        <dbReference type="ChEBI" id="CHEBI:30616"/>
        <dbReference type="ChEBI" id="CHEBI:43474"/>
        <dbReference type="ChEBI" id="CHEBI:456216"/>
        <dbReference type="EC" id="3.6.4.13"/>
    </reaction>
</comment>
<dbReference type="OrthoDB" id="6692397at2759"/>
<evidence type="ECO:0000256" key="9">
    <source>
        <dbReference type="ARBA" id="ARBA00047984"/>
    </source>
</evidence>
<name>G4T5F3_SERID</name>
<dbReference type="GO" id="GO:0005524">
    <property type="term" value="F:ATP binding"/>
    <property type="evidence" value="ECO:0007669"/>
    <property type="project" value="UniProtKB-KW"/>
</dbReference>
<dbReference type="EMBL" id="CAFZ01000003">
    <property type="protein sequence ID" value="CCA66553.1"/>
    <property type="molecule type" value="Genomic_DNA"/>
</dbReference>
<dbReference type="InterPro" id="IPR044774">
    <property type="entry name" value="Suv3_DEXQc"/>
</dbReference>
<dbReference type="Pfam" id="PF12513">
    <property type="entry name" value="SUV3_C"/>
    <property type="match status" value="1"/>
</dbReference>
<keyword evidence="7" id="KW-0809">Transit peptide</keyword>
<dbReference type="SMART" id="SM00490">
    <property type="entry name" value="HELICc"/>
    <property type="match status" value="1"/>
</dbReference>
<evidence type="ECO:0000313" key="13">
    <source>
        <dbReference type="Proteomes" id="UP000007148"/>
    </source>
</evidence>
<dbReference type="Proteomes" id="UP000007148">
    <property type="component" value="Unassembled WGS sequence"/>
</dbReference>
<dbReference type="PROSITE" id="PS51194">
    <property type="entry name" value="HELICASE_CTER"/>
    <property type="match status" value="1"/>
</dbReference>
<dbReference type="EC" id="3.6.4.13" evidence="2"/>
<evidence type="ECO:0000256" key="6">
    <source>
        <dbReference type="ARBA" id="ARBA00022840"/>
    </source>
</evidence>
<comment type="subcellular location">
    <subcellularLocation>
        <location evidence="1">Mitochondrion</location>
    </subcellularLocation>
</comment>
<dbReference type="InParanoid" id="G4T5F3"/>
<dbReference type="HOGENOM" id="CLU_010647_2_3_1"/>
<dbReference type="Gene3D" id="1.20.272.40">
    <property type="match status" value="1"/>
</dbReference>
<feature type="domain" description="Helicase C-terminal" evidence="11">
    <location>
        <begin position="393"/>
        <end position="556"/>
    </location>
</feature>
<protein>
    <recommendedName>
        <fullName evidence="2">RNA helicase</fullName>
        <ecNumber evidence="2">3.6.4.13</ecNumber>
    </recommendedName>
</protein>
<dbReference type="InterPro" id="IPR055206">
    <property type="entry name" value="DEXQc_SUV3"/>
</dbReference>
<dbReference type="InterPro" id="IPR022192">
    <property type="entry name" value="SUV3_C"/>
</dbReference>
<dbReference type="Gene3D" id="1.20.58.1080">
    <property type="match status" value="1"/>
</dbReference>
<keyword evidence="13" id="KW-1185">Reference proteome</keyword>
<evidence type="ECO:0000256" key="8">
    <source>
        <dbReference type="ARBA" id="ARBA00023128"/>
    </source>
</evidence>
<keyword evidence="4" id="KW-0378">Hydrolase</keyword>
<evidence type="ECO:0000256" key="5">
    <source>
        <dbReference type="ARBA" id="ARBA00022806"/>
    </source>
</evidence>
<evidence type="ECO:0000256" key="10">
    <source>
        <dbReference type="SAM" id="MobiDB-lite"/>
    </source>
</evidence>
<dbReference type="CDD" id="cd18805">
    <property type="entry name" value="SF2_C_suv3"/>
    <property type="match status" value="1"/>
</dbReference>
<keyword evidence="5 12" id="KW-0347">Helicase</keyword>
<dbReference type="InterPro" id="IPR050699">
    <property type="entry name" value="RNA-DNA_Helicase"/>
</dbReference>
<dbReference type="AlphaFoldDB" id="G4T5F3"/>
<dbReference type="Gene3D" id="3.40.50.300">
    <property type="entry name" value="P-loop containing nucleotide triphosphate hydrolases"/>
    <property type="match status" value="2"/>
</dbReference>
<dbReference type="PANTHER" id="PTHR12131">
    <property type="entry name" value="ATP-DEPENDENT RNA AND DNA HELICASE"/>
    <property type="match status" value="1"/>
</dbReference>
<keyword evidence="8" id="KW-0496">Mitochondrion</keyword>
<dbReference type="Pfam" id="PF00271">
    <property type="entry name" value="Helicase_C"/>
    <property type="match status" value="1"/>
</dbReference>